<feature type="non-terminal residue" evidence="3">
    <location>
        <position position="1"/>
    </location>
</feature>
<keyword evidence="1" id="KW-0472">Membrane</keyword>
<dbReference type="Gene3D" id="3.40.50.300">
    <property type="entry name" value="P-loop containing nucleotide triphosphate hydrolases"/>
    <property type="match status" value="1"/>
</dbReference>
<feature type="transmembrane region" description="Helical" evidence="1">
    <location>
        <begin position="83"/>
        <end position="103"/>
    </location>
</feature>
<dbReference type="InterPro" id="IPR027417">
    <property type="entry name" value="P-loop_NTPase"/>
</dbReference>
<dbReference type="EMBL" id="SNRY01012006">
    <property type="protein sequence ID" value="KAA6303841.1"/>
    <property type="molecule type" value="Genomic_DNA"/>
</dbReference>
<evidence type="ECO:0000259" key="2">
    <source>
        <dbReference type="PROSITE" id="PS51711"/>
    </source>
</evidence>
<dbReference type="Pfam" id="PF02421">
    <property type="entry name" value="FeoB_N"/>
    <property type="match status" value="1"/>
</dbReference>
<dbReference type="AlphaFoldDB" id="A0A5J4P5F3"/>
<sequence>HVGNYSGVTVSAKEGYFNFEGYHFKIVDLPGTYSLSAYTPEEIYVRRHIIEQKPDIIINVVDASNLERNLFLTTQLIDMNITLASWVLIVFIVNNACLCLSNFEWGWYLFDWENTDWDLFLEKN</sequence>
<evidence type="ECO:0000313" key="3">
    <source>
        <dbReference type="EMBL" id="KAA6303841.1"/>
    </source>
</evidence>
<evidence type="ECO:0000256" key="1">
    <source>
        <dbReference type="SAM" id="Phobius"/>
    </source>
</evidence>
<dbReference type="SUPFAM" id="SSF52540">
    <property type="entry name" value="P-loop containing nucleoside triphosphate hydrolases"/>
    <property type="match status" value="1"/>
</dbReference>
<dbReference type="GO" id="GO:0005525">
    <property type="term" value="F:GTP binding"/>
    <property type="evidence" value="ECO:0007669"/>
    <property type="project" value="InterPro"/>
</dbReference>
<dbReference type="InterPro" id="IPR050860">
    <property type="entry name" value="FeoB_GTPase"/>
</dbReference>
<dbReference type="InterPro" id="IPR030389">
    <property type="entry name" value="G_FEOB_dom"/>
</dbReference>
<reference evidence="3" key="1">
    <citation type="submission" date="2019-03" db="EMBL/GenBank/DDBJ databases">
        <title>Single cell metagenomics reveals metabolic interactions within the superorganism composed of flagellate Streblomastix strix and complex community of Bacteroidetes bacteria on its surface.</title>
        <authorList>
            <person name="Treitli S.C."/>
            <person name="Kolisko M."/>
            <person name="Husnik F."/>
            <person name="Keeling P."/>
            <person name="Hampl V."/>
        </authorList>
    </citation>
    <scope>NUCLEOTIDE SEQUENCE</scope>
    <source>
        <strain evidence="3">STM</strain>
    </source>
</reference>
<dbReference type="PROSITE" id="PS51711">
    <property type="entry name" value="G_FEOB"/>
    <property type="match status" value="1"/>
</dbReference>
<comment type="caution">
    <text evidence="3">The sequence shown here is derived from an EMBL/GenBank/DDBJ whole genome shotgun (WGS) entry which is preliminary data.</text>
</comment>
<protein>
    <recommendedName>
        <fullName evidence="2">FeoB-type G domain-containing protein</fullName>
    </recommendedName>
</protein>
<accession>A0A5J4P5F3</accession>
<dbReference type="PANTHER" id="PTHR43185:SF1">
    <property type="entry name" value="FE(2+) TRANSPORTER FEOB"/>
    <property type="match status" value="1"/>
</dbReference>
<gene>
    <name evidence="3" type="ORF">EZS27_044516</name>
</gene>
<name>A0A5J4P5F3_9ZZZZ</name>
<keyword evidence="1" id="KW-1133">Transmembrane helix</keyword>
<feature type="domain" description="FeoB-type G" evidence="2">
    <location>
        <begin position="1"/>
        <end position="124"/>
    </location>
</feature>
<dbReference type="GO" id="GO:0005886">
    <property type="term" value="C:plasma membrane"/>
    <property type="evidence" value="ECO:0007669"/>
    <property type="project" value="TreeGrafter"/>
</dbReference>
<proteinExistence type="predicted"/>
<dbReference type="GO" id="GO:0015093">
    <property type="term" value="F:ferrous iron transmembrane transporter activity"/>
    <property type="evidence" value="ECO:0007669"/>
    <property type="project" value="TreeGrafter"/>
</dbReference>
<dbReference type="PANTHER" id="PTHR43185">
    <property type="entry name" value="FERROUS IRON TRANSPORT PROTEIN B"/>
    <property type="match status" value="1"/>
</dbReference>
<organism evidence="3">
    <name type="scientific">termite gut metagenome</name>
    <dbReference type="NCBI Taxonomy" id="433724"/>
    <lineage>
        <taxon>unclassified sequences</taxon>
        <taxon>metagenomes</taxon>
        <taxon>organismal metagenomes</taxon>
    </lineage>
</organism>
<keyword evidence="1" id="KW-0812">Transmembrane</keyword>